<proteinExistence type="predicted"/>
<dbReference type="AlphaFoldDB" id="A0AAV1ULE8"/>
<protein>
    <submittedName>
        <fullName evidence="1">Uncharacterized protein</fullName>
    </submittedName>
</protein>
<gene>
    <name evidence="1" type="ORF">PM001_LOCUS20052</name>
</gene>
<dbReference type="EMBL" id="CAKLBY020000217">
    <property type="protein sequence ID" value="CAK7934902.1"/>
    <property type="molecule type" value="Genomic_DNA"/>
</dbReference>
<comment type="caution">
    <text evidence="1">The sequence shown here is derived from an EMBL/GenBank/DDBJ whole genome shotgun (WGS) entry which is preliminary data.</text>
</comment>
<organism evidence="1 2">
    <name type="scientific">Peronospora matthiolae</name>
    <dbReference type="NCBI Taxonomy" id="2874970"/>
    <lineage>
        <taxon>Eukaryota</taxon>
        <taxon>Sar</taxon>
        <taxon>Stramenopiles</taxon>
        <taxon>Oomycota</taxon>
        <taxon>Peronosporomycetes</taxon>
        <taxon>Peronosporales</taxon>
        <taxon>Peronosporaceae</taxon>
        <taxon>Peronospora</taxon>
    </lineage>
</organism>
<sequence length="1004" mass="111687">MSKLLAWGDALFIVRCELGELQVQRVCIDAEEKKVSLRSCTVKSEDEAAALPLDARLVAANEVEDLELAVRYPVLVFLSSQKDLGERKDASALTQSAVQTHRRPIEACDSLSSTVDAEMALSDWLIGCVLCETEDKDEIRCVRLLHTNKMSARIDSDDAAMAEKGGEEMLQVFLVDGPHVLLFNRRSQRATVLDLSKEALQNDSFELHRWNVELDKVHGTSSDATAAFDVVSCAYVSEVQSTRPHMLIHMQERLSSSLPAIKRHSWIVVDMSCNSGVCTSMKKESSKCHYLPIFPSITECKGAMLNPERVLCCCFVSKLSGWNFVSSAFSGTDAYTWDQGARNQSGQPDVDVSTLVVTGTTSNTVYVHKNGILLVSYVLPSRPAEMWPVDGDNMDQHHVLCVRCDDADRSFHMLELRSNLHEASIKLLLSFKHVGFVHIGDFAGSGVLALPQVLLLNDVRNRVGLIEGGTDEVLDHKQLVKRSVLVSQTASLSDVVLSCCRLRLREEKQTRRSVRSRKRCHSDKTNSLADTQAESFRYIERTQKASCRDRSVKGLGPATDGASLGSASHAQLDKLASSLSVRLVDGLQELERLQIITSDKILLVHRLNQLFVQLWQQLQGGYPSNKCSLLMPLVPARGVDSHHLSCIEMETIVSGTNVPRVDVKVESIEHDSRHTSGDFKLEQQVLLEQFNVLEYVPSSSLFHAEVVVKNLSDIALGDSFVVLTAPKGRKARTRGWRCSCSVAPLLDTEEREARYQLEFQFAPDFSLLRERKPLNAMLWLHWNAPPDDLVSNTTLTWHPSESAVAIASVSIDLQRLVGIDGKLRNTARSSRSGGRSHANDTNQLLLISSGSNLAAWFGRSSSEVLLTSVDSVIRPTCALVNLNPRSVESMPYELDGIIASLPPDVYAMLNPFHHIHLRALQRVLRSMRREILITCSRRRNNADTKHDSAAKQKEHIPKTDDCDMVSMIRAAQCNTDFQVTRLLHGLQKRVNFHSTWFDATASNG</sequence>
<name>A0AAV1ULE8_9STRA</name>
<evidence type="ECO:0000313" key="2">
    <source>
        <dbReference type="Proteomes" id="UP001162060"/>
    </source>
</evidence>
<evidence type="ECO:0000313" key="1">
    <source>
        <dbReference type="EMBL" id="CAK7934902.1"/>
    </source>
</evidence>
<reference evidence="1" key="1">
    <citation type="submission" date="2024-01" db="EMBL/GenBank/DDBJ databases">
        <authorList>
            <person name="Webb A."/>
        </authorList>
    </citation>
    <scope>NUCLEOTIDE SEQUENCE</scope>
    <source>
        <strain evidence="1">Pm1</strain>
    </source>
</reference>
<accession>A0AAV1ULE8</accession>
<dbReference type="Proteomes" id="UP001162060">
    <property type="component" value="Unassembled WGS sequence"/>
</dbReference>